<name>A0ABU2JRC2_9ACTN</name>
<evidence type="ECO:0000313" key="2">
    <source>
        <dbReference type="EMBL" id="MDT0267472.1"/>
    </source>
</evidence>
<evidence type="ECO:0000313" key="3">
    <source>
        <dbReference type="Proteomes" id="UP001183410"/>
    </source>
</evidence>
<evidence type="ECO:0000259" key="1">
    <source>
        <dbReference type="Pfam" id="PF12770"/>
    </source>
</evidence>
<dbReference type="EMBL" id="JAVREO010000007">
    <property type="protein sequence ID" value="MDT0267472.1"/>
    <property type="molecule type" value="Genomic_DNA"/>
</dbReference>
<protein>
    <submittedName>
        <fullName evidence="2">CHAT domain-containing protein</fullName>
    </submittedName>
</protein>
<comment type="caution">
    <text evidence="2">The sequence shown here is derived from an EMBL/GenBank/DDBJ whole genome shotgun (WGS) entry which is preliminary data.</text>
</comment>
<dbReference type="Proteomes" id="UP001183410">
    <property type="component" value="Unassembled WGS sequence"/>
</dbReference>
<organism evidence="2 3">
    <name type="scientific">Streptomyces chisholmiae</name>
    <dbReference type="NCBI Taxonomy" id="3075540"/>
    <lineage>
        <taxon>Bacteria</taxon>
        <taxon>Bacillati</taxon>
        <taxon>Actinomycetota</taxon>
        <taxon>Actinomycetes</taxon>
        <taxon>Kitasatosporales</taxon>
        <taxon>Streptomycetaceae</taxon>
        <taxon>Streptomyces</taxon>
    </lineage>
</organism>
<dbReference type="InterPro" id="IPR024983">
    <property type="entry name" value="CHAT_dom"/>
</dbReference>
<proteinExistence type="predicted"/>
<reference evidence="3" key="1">
    <citation type="submission" date="2023-07" db="EMBL/GenBank/DDBJ databases">
        <title>30 novel species of actinomycetes from the DSMZ collection.</title>
        <authorList>
            <person name="Nouioui I."/>
        </authorList>
    </citation>
    <scope>NUCLEOTIDE SEQUENCE [LARGE SCALE GENOMIC DNA]</scope>
    <source>
        <strain evidence="3">DSM 44915</strain>
    </source>
</reference>
<keyword evidence="3" id="KW-1185">Reference proteome</keyword>
<dbReference type="RefSeq" id="WP_311667536.1">
    <property type="nucleotide sequence ID" value="NZ_JAVREO010000007.1"/>
</dbReference>
<dbReference type="Pfam" id="PF12770">
    <property type="entry name" value="CHAT"/>
    <property type="match status" value="1"/>
</dbReference>
<gene>
    <name evidence="2" type="ORF">RM844_14365</name>
</gene>
<feature type="domain" description="CHAT" evidence="1">
    <location>
        <begin position="823"/>
        <end position="1131"/>
    </location>
</feature>
<sequence length="1134" mass="119630">MRIADTLARTDRMLRTFITGEPDHERKDRQLLDLTIQELAAAARQLSPGDPLAATVRARLGSLYGIRYILKWRFDIDDGQARDRGRALRMLRAARRTDGASRLGDEDRVRTAWLLAMLLMRLPKAPVDGAELRPDDLLGQARGLGLGVGDPRIRAVFGELATLLPDMSAPDLSDQLAATLRELTWGVSTMRSVYAAETTRDLADAAERATSTAPAEPGSERLVTALDSMRVLLAGMPEEPVSWAPAAEPVDEAAQDRDAALGTLLVESLSPGFAGAERLREAVELLSAARADGGDPGFELLVGALGAARLALRTGDGAELTLAVESLRAAAEHRPEVAAALSGVLPLLSFLHSGSLQDQEEALRRLSEAAPTPLTGPERFGEDGELAVEGEQYGMLRAGMLILRLKGVTGDGDDAEDAALFAETIAELRVIAETIGPDSPLYGMALGQLAAGYLERAWRFGDRRDVGLALDTLQLALSRENLPRGVRKQLARRLPAVLALGSTLERNVDRLLGLAETVRGYLAEESTVLPDDRGAVRLGLAEVFHGSYRWGRLRAHLDAAIAEIELAGEELAEGGDRELTANLAWRQAGFHAERVRLDAQVAISAGLASLHQVAEDVLTQVGAEHGLQAARSGASRGLSIASWAVDAGRIGEAVAALEAGRALVLRAAAASVGVAERLAALGHRELAEEWRRAEPALRRERPTGPAALLADLGPERAMPGTLRRRALAALGEEVARLLATPGVPELSAAVAAAEVDALVYLLPGAAVVLGRTPGGARVLRLPGLDGVTEGPVREYLAAAARRSARPGEPAEEAAWEAALEELCGWAGRAVVGPLLDWIEGEREPGRAAAAGPPRVVLVSCGDLGVVPWHAARLPAGGYAVRRAVFSYAASGAQFRAAAERERVPPAERPVLVADPTLSLLWAVDEVATLRRAYYAGAALYGDVVDEPFPVAGAGTPEELLAVLPGGPPGRLASLLHIASHGSAGARPTVSALDLTGPLTVARLLDRPGGGPGAGERGPLVVLSACETDLSTRDHDEALTLTTAFVARGASDVVGTRWTAQDSASALLMTVFHHQLTAGGLAPPDALRAAQLWMLDPARVPPPGMSGHLRAEAGRPDLGRVRCWAPFIHQGNPRP</sequence>
<accession>A0ABU2JRC2</accession>